<dbReference type="InterPro" id="IPR024593">
    <property type="entry name" value="DUF3444"/>
</dbReference>
<feature type="compositionally biased region" description="Polar residues" evidence="1">
    <location>
        <begin position="46"/>
        <end position="57"/>
    </location>
</feature>
<dbReference type="Proteomes" id="UP000541444">
    <property type="component" value="Unassembled WGS sequence"/>
</dbReference>
<keyword evidence="4" id="KW-1185">Reference proteome</keyword>
<dbReference type="PANTHER" id="PTHR45089:SF59">
    <property type="entry name" value="DNAJ HEAT SHOCK N-TERMINAL DOMAIN-CONTAINING PROTEIN"/>
    <property type="match status" value="1"/>
</dbReference>
<dbReference type="Pfam" id="PF03634">
    <property type="entry name" value="TCP"/>
    <property type="match status" value="1"/>
</dbReference>
<feature type="compositionally biased region" description="Polar residues" evidence="1">
    <location>
        <begin position="64"/>
        <end position="83"/>
    </location>
</feature>
<evidence type="ECO:0000313" key="3">
    <source>
        <dbReference type="EMBL" id="KAF6169627.1"/>
    </source>
</evidence>
<feature type="domain" description="TCP" evidence="2">
    <location>
        <begin position="107"/>
        <end position="161"/>
    </location>
</feature>
<sequence length="417" mass="46902">MGTSDSTSFRGLLDEIMISPQQLQSQSPTTRKRTSAQQSQRREDSIGSNHEVGTSDLNPLISGFSISTQINEPQLTPTSNSGGTKVKLEIRRPAKRKRATNGSTLTDKDRHVTVDGKSRRVRLPAQCAAVVFQLTRVLGHRSDGETIDWLVKQAQPSVNAVLGIKVEEEINYGVVVEEAGAIQCVKEEIIERDDSGYQDIEGLVFKYWKDLEPNQIWTLYDDVDGIPRMYCRIDKVFPEAQRVEVKLLEPHPITYEEMHWVGDQGLPMSCGTFRASTSNTAKNIMSFSHQVVFGEGKPVVKAFYKIFPRKGEVWAIFRDWDINWAYSDFKNSTQFNIVEVVSDFNEVNGILVIGLGRVQGFKDILQRQKHEGLGISLSGEELLRFSHRVPASKMTEEVIGIPSNSWKLHSASPSFWA</sequence>
<dbReference type="OrthoDB" id="10250354at2759"/>
<name>A0A7J7NQY3_9MAGN</name>
<organism evidence="3 4">
    <name type="scientific">Kingdonia uniflora</name>
    <dbReference type="NCBI Taxonomy" id="39325"/>
    <lineage>
        <taxon>Eukaryota</taxon>
        <taxon>Viridiplantae</taxon>
        <taxon>Streptophyta</taxon>
        <taxon>Embryophyta</taxon>
        <taxon>Tracheophyta</taxon>
        <taxon>Spermatophyta</taxon>
        <taxon>Magnoliopsida</taxon>
        <taxon>Ranunculales</taxon>
        <taxon>Circaeasteraceae</taxon>
        <taxon>Kingdonia</taxon>
    </lineage>
</organism>
<gene>
    <name evidence="3" type="ORF">GIB67_004019</name>
</gene>
<proteinExistence type="predicted"/>
<evidence type="ECO:0000313" key="4">
    <source>
        <dbReference type="Proteomes" id="UP000541444"/>
    </source>
</evidence>
<dbReference type="PANTHER" id="PTHR45089">
    <property type="entry name" value="DNAJ HEAT SHOCK AMINO-TERMINAL DOMAIN PROTEIN-RELATED"/>
    <property type="match status" value="1"/>
</dbReference>
<dbReference type="EMBL" id="JACGCM010000628">
    <property type="protein sequence ID" value="KAF6169627.1"/>
    <property type="molecule type" value="Genomic_DNA"/>
</dbReference>
<evidence type="ECO:0000259" key="2">
    <source>
        <dbReference type="PROSITE" id="PS51369"/>
    </source>
</evidence>
<dbReference type="AlphaFoldDB" id="A0A7J7NQY3"/>
<protein>
    <recommendedName>
        <fullName evidence="2">TCP domain-containing protein</fullName>
    </recommendedName>
</protein>
<dbReference type="InterPro" id="IPR017887">
    <property type="entry name" value="TF_TCP_subgr"/>
</dbReference>
<evidence type="ECO:0000256" key="1">
    <source>
        <dbReference type="SAM" id="MobiDB-lite"/>
    </source>
</evidence>
<accession>A0A7J7NQY3</accession>
<reference evidence="3 4" key="1">
    <citation type="journal article" date="2020" name="IScience">
        <title>Genome Sequencing of the Endangered Kingdonia uniflora (Circaeasteraceae, Ranunculales) Reveals Potential Mechanisms of Evolutionary Specialization.</title>
        <authorList>
            <person name="Sun Y."/>
            <person name="Deng T."/>
            <person name="Zhang A."/>
            <person name="Moore M.J."/>
            <person name="Landis J.B."/>
            <person name="Lin N."/>
            <person name="Zhang H."/>
            <person name="Zhang X."/>
            <person name="Huang J."/>
            <person name="Zhang X."/>
            <person name="Sun H."/>
            <person name="Wang H."/>
        </authorList>
    </citation>
    <scope>NUCLEOTIDE SEQUENCE [LARGE SCALE GENOMIC DNA]</scope>
    <source>
        <strain evidence="3">TB1705</strain>
        <tissue evidence="3">Leaf</tissue>
    </source>
</reference>
<dbReference type="Pfam" id="PF11926">
    <property type="entry name" value="DUF3444"/>
    <property type="match status" value="1"/>
</dbReference>
<comment type="caution">
    <text evidence="3">The sequence shown here is derived from an EMBL/GenBank/DDBJ whole genome shotgun (WGS) entry which is preliminary data.</text>
</comment>
<feature type="region of interest" description="Disordered" evidence="1">
    <location>
        <begin position="19"/>
        <end position="109"/>
    </location>
</feature>
<dbReference type="PROSITE" id="PS51369">
    <property type="entry name" value="TCP"/>
    <property type="match status" value="1"/>
</dbReference>
<feature type="compositionally biased region" description="Low complexity" evidence="1">
    <location>
        <begin position="19"/>
        <end position="28"/>
    </location>
</feature>